<sequence length="195" mass="22065">MKYFFQSMLGAMLLLSGVFAFSSCGNDESDPDSTVTIAMATVEKQPQYDAPYLVLDNGEKLWVVQHIVPYRDLKAGERIFGNYSFLEAGESGFAYNIRLNDYTLVPVQKIIGLTPDNMDSIGNMKVQIKDMWPSDDYLNVRFMLNFPSPQKPILNLVVNEMIPWTKDGYAHLELRYNNNGSQGRLVPGMVSFKLT</sequence>
<evidence type="ECO:0000259" key="3">
    <source>
        <dbReference type="Pfam" id="PF17415"/>
    </source>
</evidence>
<dbReference type="PROSITE" id="PS51257">
    <property type="entry name" value="PROKAR_LIPOPROTEIN"/>
    <property type="match status" value="1"/>
</dbReference>
<dbReference type="PATRIC" id="fig|1339352.3.peg.356"/>
<dbReference type="InterPro" id="IPR035376">
    <property type="entry name" value="NigD_C"/>
</dbReference>
<dbReference type="Gene3D" id="2.40.50.500">
    <property type="entry name" value="NigD-like N-terminal OB domain"/>
    <property type="match status" value="1"/>
</dbReference>
<dbReference type="Pfam" id="PF12667">
    <property type="entry name" value="NigD_N"/>
    <property type="match status" value="1"/>
</dbReference>
<dbReference type="Gene3D" id="2.60.40.2370">
    <property type="entry name" value="NigD-like, C-terminal beta sandwich domain"/>
    <property type="match status" value="1"/>
</dbReference>
<feature type="chain" id="PRO_5001669884" evidence="1">
    <location>
        <begin position="21"/>
        <end position="195"/>
    </location>
</feature>
<dbReference type="InterPro" id="IPR038143">
    <property type="entry name" value="NigD-like_C_dom_sf"/>
</dbReference>
<dbReference type="Pfam" id="PF17415">
    <property type="entry name" value="NigD_C"/>
    <property type="match status" value="1"/>
</dbReference>
<keyword evidence="1" id="KW-0732">Signal</keyword>
<feature type="domain" description="NigD-like N-terminal OB" evidence="2">
    <location>
        <begin position="39"/>
        <end position="102"/>
    </location>
</feature>
<dbReference type="AlphaFoldDB" id="A0A069SN58"/>
<dbReference type="EMBL" id="JNHM01000004">
    <property type="protein sequence ID" value="KDS56566.1"/>
    <property type="molecule type" value="Genomic_DNA"/>
</dbReference>
<feature type="domain" description="NigD-like C-terminal" evidence="3">
    <location>
        <begin position="110"/>
        <end position="194"/>
    </location>
</feature>
<protein>
    <submittedName>
        <fullName evidence="4">NigD-like family protein</fullName>
    </submittedName>
</protein>
<proteinExistence type="predicted"/>
<comment type="caution">
    <text evidence="4">The sequence shown here is derived from an EMBL/GenBank/DDBJ whole genome shotgun (WGS) entry which is preliminary data.</text>
</comment>
<organism evidence="4 5">
    <name type="scientific">Phocaeicola vulgatus str. 3975 RP4</name>
    <dbReference type="NCBI Taxonomy" id="1339352"/>
    <lineage>
        <taxon>Bacteria</taxon>
        <taxon>Pseudomonadati</taxon>
        <taxon>Bacteroidota</taxon>
        <taxon>Bacteroidia</taxon>
        <taxon>Bacteroidales</taxon>
        <taxon>Bacteroidaceae</taxon>
        <taxon>Phocaeicola</taxon>
    </lineage>
</organism>
<dbReference type="InterPro" id="IPR038179">
    <property type="entry name" value="NigD-like_N_sf"/>
</dbReference>
<reference evidence="4 5" key="1">
    <citation type="submission" date="2014-04" db="EMBL/GenBank/DDBJ databases">
        <authorList>
            <person name="Sears C."/>
            <person name="Carroll K."/>
            <person name="Sack B.R."/>
            <person name="Qadri F."/>
            <person name="Myers L.L."/>
            <person name="Chung G.-T."/>
            <person name="Escheverria P."/>
            <person name="Fraser C.M."/>
            <person name="Sadzewicz L."/>
            <person name="Shefchek K.A."/>
            <person name="Tallon L."/>
            <person name="Das S.P."/>
            <person name="Daugherty S."/>
            <person name="Mongodin E.F."/>
        </authorList>
    </citation>
    <scope>NUCLEOTIDE SEQUENCE [LARGE SCALE GENOMIC DNA]</scope>
    <source>
        <strain evidence="4 5">3975 RP4</strain>
    </source>
</reference>
<evidence type="ECO:0000259" key="2">
    <source>
        <dbReference type="Pfam" id="PF12667"/>
    </source>
</evidence>
<name>A0A069SN58_PHOVU</name>
<dbReference type="InterPro" id="IPR024299">
    <property type="entry name" value="NigD-like_OB_dom"/>
</dbReference>
<evidence type="ECO:0000313" key="5">
    <source>
        <dbReference type="Proteomes" id="UP000027661"/>
    </source>
</evidence>
<accession>A0A069SN58</accession>
<evidence type="ECO:0000256" key="1">
    <source>
        <dbReference type="SAM" id="SignalP"/>
    </source>
</evidence>
<gene>
    <name evidence="4" type="ORF">M099_0363</name>
</gene>
<feature type="signal peptide" evidence="1">
    <location>
        <begin position="1"/>
        <end position="20"/>
    </location>
</feature>
<evidence type="ECO:0000313" key="4">
    <source>
        <dbReference type="EMBL" id="KDS56566.1"/>
    </source>
</evidence>
<dbReference type="Proteomes" id="UP000027661">
    <property type="component" value="Unassembled WGS sequence"/>
</dbReference>